<evidence type="ECO:0000313" key="1">
    <source>
        <dbReference type="EMBL" id="GKV17761.1"/>
    </source>
</evidence>
<accession>A0AAV5JZG1</accession>
<organism evidence="1 2">
    <name type="scientific">Rubroshorea leprosula</name>
    <dbReference type="NCBI Taxonomy" id="152421"/>
    <lineage>
        <taxon>Eukaryota</taxon>
        <taxon>Viridiplantae</taxon>
        <taxon>Streptophyta</taxon>
        <taxon>Embryophyta</taxon>
        <taxon>Tracheophyta</taxon>
        <taxon>Spermatophyta</taxon>
        <taxon>Magnoliopsida</taxon>
        <taxon>eudicotyledons</taxon>
        <taxon>Gunneridae</taxon>
        <taxon>Pentapetalae</taxon>
        <taxon>rosids</taxon>
        <taxon>malvids</taxon>
        <taxon>Malvales</taxon>
        <taxon>Dipterocarpaceae</taxon>
        <taxon>Rubroshorea</taxon>
    </lineage>
</organism>
<reference evidence="1 2" key="1">
    <citation type="journal article" date="2021" name="Commun. Biol.">
        <title>The genome of Shorea leprosula (Dipterocarpaceae) highlights the ecological relevance of drought in aseasonal tropical rainforests.</title>
        <authorList>
            <person name="Ng K.K.S."/>
            <person name="Kobayashi M.J."/>
            <person name="Fawcett J.A."/>
            <person name="Hatakeyama M."/>
            <person name="Paape T."/>
            <person name="Ng C.H."/>
            <person name="Ang C.C."/>
            <person name="Tnah L.H."/>
            <person name="Lee C.T."/>
            <person name="Nishiyama T."/>
            <person name="Sese J."/>
            <person name="O'Brien M.J."/>
            <person name="Copetti D."/>
            <person name="Mohd Noor M.I."/>
            <person name="Ong R.C."/>
            <person name="Putra M."/>
            <person name="Sireger I.Z."/>
            <person name="Indrioko S."/>
            <person name="Kosugi Y."/>
            <person name="Izuno A."/>
            <person name="Isagi Y."/>
            <person name="Lee S.L."/>
            <person name="Shimizu K.K."/>
        </authorList>
    </citation>
    <scope>NUCLEOTIDE SEQUENCE [LARGE SCALE GENOMIC DNA]</scope>
    <source>
        <strain evidence="1">214</strain>
    </source>
</reference>
<name>A0AAV5JZG1_9ROSI</name>
<proteinExistence type="predicted"/>
<comment type="caution">
    <text evidence="1">The sequence shown here is derived from an EMBL/GenBank/DDBJ whole genome shotgun (WGS) entry which is preliminary data.</text>
</comment>
<evidence type="ECO:0000313" key="2">
    <source>
        <dbReference type="Proteomes" id="UP001054252"/>
    </source>
</evidence>
<protein>
    <submittedName>
        <fullName evidence="1">Uncharacterized protein</fullName>
    </submittedName>
</protein>
<dbReference type="AlphaFoldDB" id="A0AAV5JZG1"/>
<dbReference type="Proteomes" id="UP001054252">
    <property type="component" value="Unassembled WGS sequence"/>
</dbReference>
<gene>
    <name evidence="1" type="ORF">SLEP1_g28223</name>
</gene>
<keyword evidence="2" id="KW-1185">Reference proteome</keyword>
<dbReference type="EMBL" id="BPVZ01000048">
    <property type="protein sequence ID" value="GKV17761.1"/>
    <property type="molecule type" value="Genomic_DNA"/>
</dbReference>
<sequence>MINSMIERSLRKLRVWLIRAAEDRSPPEGLQPHSPGHGVAVTMSYSCVLNPLAFRSASLGWRINGGGGGGGISPSDLYCTAGSTSPSHKLSAMEVVAEGGSSLGHFAWF</sequence>